<name>A0ABP1P8W1_XYLVO</name>
<evidence type="ECO:0000313" key="3">
    <source>
        <dbReference type="Proteomes" id="UP001642520"/>
    </source>
</evidence>
<protein>
    <submittedName>
        <fullName evidence="2">Uncharacterized protein</fullName>
    </submittedName>
</protein>
<proteinExistence type="predicted"/>
<gene>
    <name evidence="2" type="ORF">XYLVIOL_LOCUS9539</name>
</gene>
<evidence type="ECO:0000256" key="1">
    <source>
        <dbReference type="SAM" id="SignalP"/>
    </source>
</evidence>
<organism evidence="2 3">
    <name type="scientific">Xylocopa violacea</name>
    <name type="common">Violet carpenter bee</name>
    <name type="synonym">Apis violacea</name>
    <dbReference type="NCBI Taxonomy" id="135666"/>
    <lineage>
        <taxon>Eukaryota</taxon>
        <taxon>Metazoa</taxon>
        <taxon>Ecdysozoa</taxon>
        <taxon>Arthropoda</taxon>
        <taxon>Hexapoda</taxon>
        <taxon>Insecta</taxon>
        <taxon>Pterygota</taxon>
        <taxon>Neoptera</taxon>
        <taxon>Endopterygota</taxon>
        <taxon>Hymenoptera</taxon>
        <taxon>Apocrita</taxon>
        <taxon>Aculeata</taxon>
        <taxon>Apoidea</taxon>
        <taxon>Anthophila</taxon>
        <taxon>Apidae</taxon>
        <taxon>Xylocopa</taxon>
        <taxon>Xylocopa</taxon>
    </lineage>
</organism>
<keyword evidence="3" id="KW-1185">Reference proteome</keyword>
<sequence length="134" mass="16071">MLFQQVFFIWMLLNVFVRSLPLDKINLQDKKAYEIESYQKDYDEQSENEMVQPADLMNLKYYIEDESKYAPLHSYVDSYNKREIMKKLQHANIFSNFKPKVWESSNIEQNDIPVIAGFKEDLDKITKNKNSKFI</sequence>
<keyword evidence="1" id="KW-0732">Signal</keyword>
<feature type="signal peptide" evidence="1">
    <location>
        <begin position="1"/>
        <end position="19"/>
    </location>
</feature>
<dbReference type="Proteomes" id="UP001642520">
    <property type="component" value="Unassembled WGS sequence"/>
</dbReference>
<comment type="caution">
    <text evidence="2">The sequence shown here is derived from an EMBL/GenBank/DDBJ whole genome shotgun (WGS) entry which is preliminary data.</text>
</comment>
<dbReference type="EMBL" id="CAXAJV020001300">
    <property type="protein sequence ID" value="CAL7949700.1"/>
    <property type="molecule type" value="Genomic_DNA"/>
</dbReference>
<feature type="chain" id="PRO_5046255977" evidence="1">
    <location>
        <begin position="20"/>
        <end position="134"/>
    </location>
</feature>
<reference evidence="2 3" key="1">
    <citation type="submission" date="2024-08" db="EMBL/GenBank/DDBJ databases">
        <authorList>
            <person name="Will J Nash"/>
            <person name="Angela Man"/>
            <person name="Seanna McTaggart"/>
            <person name="Kendall Baker"/>
            <person name="Tom Barker"/>
            <person name="Leah Catchpole"/>
            <person name="Alex Durrant"/>
            <person name="Karim Gharbi"/>
            <person name="Naomi Irish"/>
            <person name="Gemy Kaithakottil"/>
            <person name="Debby Ku"/>
            <person name="Aaliyah Providence"/>
            <person name="Felix Shaw"/>
            <person name="David Swarbreck"/>
            <person name="Chris Watkins"/>
            <person name="Ann M. McCartney"/>
            <person name="Giulio Formenti"/>
            <person name="Alice Mouton"/>
            <person name="Noel Vella"/>
            <person name="Bjorn M von Reumont"/>
            <person name="Adriana Vella"/>
            <person name="Wilfried Haerty"/>
        </authorList>
    </citation>
    <scope>NUCLEOTIDE SEQUENCE [LARGE SCALE GENOMIC DNA]</scope>
</reference>
<evidence type="ECO:0000313" key="2">
    <source>
        <dbReference type="EMBL" id="CAL7949700.1"/>
    </source>
</evidence>
<accession>A0ABP1P8W1</accession>